<dbReference type="EMBL" id="BMAO01008375">
    <property type="protein sequence ID" value="GFR22909.1"/>
    <property type="molecule type" value="Genomic_DNA"/>
</dbReference>
<evidence type="ECO:0000313" key="2">
    <source>
        <dbReference type="EMBL" id="GFR22909.1"/>
    </source>
</evidence>
<evidence type="ECO:0000256" key="1">
    <source>
        <dbReference type="SAM" id="MobiDB-lite"/>
    </source>
</evidence>
<name>A0A8X6IIM0_TRICU</name>
<keyword evidence="3" id="KW-1185">Reference proteome</keyword>
<proteinExistence type="predicted"/>
<feature type="region of interest" description="Disordered" evidence="1">
    <location>
        <begin position="24"/>
        <end position="44"/>
    </location>
</feature>
<organism evidence="2 3">
    <name type="scientific">Trichonephila clavata</name>
    <name type="common">Joro spider</name>
    <name type="synonym">Nephila clavata</name>
    <dbReference type="NCBI Taxonomy" id="2740835"/>
    <lineage>
        <taxon>Eukaryota</taxon>
        <taxon>Metazoa</taxon>
        <taxon>Ecdysozoa</taxon>
        <taxon>Arthropoda</taxon>
        <taxon>Chelicerata</taxon>
        <taxon>Arachnida</taxon>
        <taxon>Araneae</taxon>
        <taxon>Araneomorphae</taxon>
        <taxon>Entelegynae</taxon>
        <taxon>Araneoidea</taxon>
        <taxon>Nephilidae</taxon>
        <taxon>Trichonephila</taxon>
    </lineage>
</organism>
<dbReference type="Proteomes" id="UP000887116">
    <property type="component" value="Unassembled WGS sequence"/>
</dbReference>
<reference evidence="2" key="1">
    <citation type="submission" date="2020-07" db="EMBL/GenBank/DDBJ databases">
        <title>Multicomponent nature underlies the extraordinary mechanical properties of spider dragline silk.</title>
        <authorList>
            <person name="Kono N."/>
            <person name="Nakamura H."/>
            <person name="Mori M."/>
            <person name="Yoshida Y."/>
            <person name="Ohtoshi R."/>
            <person name="Malay A.D."/>
            <person name="Moran D.A.P."/>
            <person name="Tomita M."/>
            <person name="Numata K."/>
            <person name="Arakawa K."/>
        </authorList>
    </citation>
    <scope>NUCLEOTIDE SEQUENCE</scope>
</reference>
<evidence type="ECO:0000313" key="3">
    <source>
        <dbReference type="Proteomes" id="UP000887116"/>
    </source>
</evidence>
<feature type="compositionally biased region" description="Polar residues" evidence="1">
    <location>
        <begin position="24"/>
        <end position="35"/>
    </location>
</feature>
<sequence length="115" mass="12935">MCSESIETLQQECCIEMGEGRMSKISTNSRGSKNPTCKKPHPPAKRAECVPESIETLQQECCIEMEGRMSEIFTNRDVLLSRGSKESYLKKPHPPAKRAECVPESIETLQQECCI</sequence>
<protein>
    <submittedName>
        <fullName evidence="2">Uncharacterized protein</fullName>
    </submittedName>
</protein>
<gene>
    <name evidence="2" type="ORF">TNCT_170271</name>
</gene>
<dbReference type="AlphaFoldDB" id="A0A8X6IIM0"/>
<comment type="caution">
    <text evidence="2">The sequence shown here is derived from an EMBL/GenBank/DDBJ whole genome shotgun (WGS) entry which is preliminary data.</text>
</comment>
<accession>A0A8X6IIM0</accession>